<protein>
    <recommendedName>
        <fullName evidence="3">Reverse transcriptase RNase H-like domain-containing protein</fullName>
    </recommendedName>
</protein>
<dbReference type="PANTHER" id="PTHR33050">
    <property type="entry name" value="REVERSE TRANSCRIPTASE DOMAIN-CONTAINING PROTEIN"/>
    <property type="match status" value="1"/>
</dbReference>
<dbReference type="EMBL" id="CACVKT020009330">
    <property type="protein sequence ID" value="CAC5421287.1"/>
    <property type="molecule type" value="Genomic_DNA"/>
</dbReference>
<dbReference type="AlphaFoldDB" id="A0A6J8ELP8"/>
<evidence type="ECO:0000313" key="1">
    <source>
        <dbReference type="EMBL" id="CAC5421287.1"/>
    </source>
</evidence>
<keyword evidence="2" id="KW-1185">Reference proteome</keyword>
<name>A0A6J8ELP8_MYTCO</name>
<reference evidence="1 2" key="1">
    <citation type="submission" date="2020-06" db="EMBL/GenBank/DDBJ databases">
        <authorList>
            <person name="Li R."/>
            <person name="Bekaert M."/>
        </authorList>
    </citation>
    <scope>NUCLEOTIDE SEQUENCE [LARGE SCALE GENOMIC DNA]</scope>
    <source>
        <strain evidence="2">wild</strain>
    </source>
</reference>
<dbReference type="InterPro" id="IPR043502">
    <property type="entry name" value="DNA/RNA_pol_sf"/>
</dbReference>
<dbReference type="PANTHER" id="PTHR33050:SF8">
    <property type="entry name" value="REVERSE TRANSCRIPTASE DOMAIN-CONTAINING PROTEIN"/>
    <property type="match status" value="1"/>
</dbReference>
<sequence>MPKEKQSEFYNFLLTHQKRKRASVIQIQSLCGKLNLTCQMVKGRRTFLSTLIDSISNMPNRSDKVILSAEFHADLLWWISFMQFFNGTVKFVDTKKVTSLQTDASVLGGAGYYNGDFYYVNWAIDFPAVKNEHINIKEAAAVILSVLRWGHLWTNKSVIVLTDNMTTKCVLNK</sequence>
<dbReference type="Proteomes" id="UP000507470">
    <property type="component" value="Unassembled WGS sequence"/>
</dbReference>
<evidence type="ECO:0000313" key="2">
    <source>
        <dbReference type="Proteomes" id="UP000507470"/>
    </source>
</evidence>
<dbReference type="InterPro" id="IPR052055">
    <property type="entry name" value="Hepadnavirus_pol/RT"/>
</dbReference>
<dbReference type="OrthoDB" id="7756796at2759"/>
<dbReference type="SUPFAM" id="SSF56672">
    <property type="entry name" value="DNA/RNA polymerases"/>
    <property type="match status" value="1"/>
</dbReference>
<evidence type="ECO:0008006" key="3">
    <source>
        <dbReference type="Google" id="ProtNLM"/>
    </source>
</evidence>
<organism evidence="1 2">
    <name type="scientific">Mytilus coruscus</name>
    <name type="common">Sea mussel</name>
    <dbReference type="NCBI Taxonomy" id="42192"/>
    <lineage>
        <taxon>Eukaryota</taxon>
        <taxon>Metazoa</taxon>
        <taxon>Spiralia</taxon>
        <taxon>Lophotrochozoa</taxon>
        <taxon>Mollusca</taxon>
        <taxon>Bivalvia</taxon>
        <taxon>Autobranchia</taxon>
        <taxon>Pteriomorphia</taxon>
        <taxon>Mytilida</taxon>
        <taxon>Mytiloidea</taxon>
        <taxon>Mytilidae</taxon>
        <taxon>Mytilinae</taxon>
        <taxon>Mytilus</taxon>
    </lineage>
</organism>
<gene>
    <name evidence="1" type="ORF">MCOR_53425</name>
</gene>
<proteinExistence type="predicted"/>
<accession>A0A6J8ELP8</accession>